<name>K6Z155_9ALTE</name>
<dbReference type="CDD" id="cd06237">
    <property type="entry name" value="M14_Nna1-like"/>
    <property type="match status" value="1"/>
</dbReference>
<comment type="similarity">
    <text evidence="2">Belongs to the peptidase M14 family.</text>
</comment>
<dbReference type="PANTHER" id="PTHR12756">
    <property type="entry name" value="CYTOSOLIC CARBOXYPEPTIDASE"/>
    <property type="match status" value="1"/>
</dbReference>
<dbReference type="Gene3D" id="2.60.40.3120">
    <property type="match status" value="1"/>
</dbReference>
<evidence type="ECO:0000259" key="4">
    <source>
        <dbReference type="PROSITE" id="PS52035"/>
    </source>
</evidence>
<sequence>MLILSSSATFIHFVRIYRAPKSVVAAIALAVLSLCFSTSTHACEFKNVHFKTNFEAGKIDQCKQLSENQFELLSKPENRPINPSPWYAFKVVNKSTENQQISIIIKGEKAKPRYLPKMSIDGKQWQALPFDIIDNAIHINVQLQQQDFYIAGQEVIDNAFYAQWSQTLAKESGFKLQALGMSTEGRGIDALVHSTPENKEWLLIVGRQHPPEITGALALISFVQELATQQQLNTDFLSRFNVMIIPNLNPDGVANGNWRHNTKGADLNRDWGKFTQVETQQVQAWLNKTLVEQQRLVFALDFHSTQQDIFYTMPSDYAVAAPTFSEDWLKQLKEATVSSFTVRPSPGTSPGRGVFKQFLADEYNIHSITYEMGDNTNRELITHVAQTAAQTLMRKMLSVEPEQFIYKPSPSDLD</sequence>
<feature type="active site" description="Proton donor/acceptor" evidence="2">
    <location>
        <position position="371"/>
    </location>
</feature>
<dbReference type="STRING" id="1121922.GCA_000428905_00532"/>
<reference evidence="6" key="1">
    <citation type="journal article" date="2014" name="Environ. Microbiol.">
        <title>Comparative genomics of the marine bacterial genus Glaciecola reveals the high degree of genomic diversity and genomic characteristic for cold adaptation.</title>
        <authorList>
            <person name="Qin Q.L."/>
            <person name="Xie B.B."/>
            <person name="Yu Y."/>
            <person name="Shu Y.L."/>
            <person name="Rong J.C."/>
            <person name="Zhang Y.J."/>
            <person name="Zhao D.L."/>
            <person name="Chen X.L."/>
            <person name="Zhang X.Y."/>
            <person name="Chen B."/>
            <person name="Zhou B.C."/>
            <person name="Zhang Y.Z."/>
        </authorList>
    </citation>
    <scope>NUCLEOTIDE SEQUENCE [LARGE SCALE GENOMIC DNA]</scope>
    <source>
        <strain evidence="6">ACAM 615</strain>
    </source>
</reference>
<dbReference type="RefSeq" id="WP_006013462.1">
    <property type="nucleotide sequence ID" value="NZ_BAEQ01000050.1"/>
</dbReference>
<dbReference type="AlphaFoldDB" id="K6Z155"/>
<dbReference type="GO" id="GO:0006508">
    <property type="term" value="P:proteolysis"/>
    <property type="evidence" value="ECO:0007669"/>
    <property type="project" value="InterPro"/>
</dbReference>
<evidence type="ECO:0000256" key="1">
    <source>
        <dbReference type="ARBA" id="ARBA00001947"/>
    </source>
</evidence>
<protein>
    <submittedName>
        <fullName evidence="5">Peptidase M14 carboxypeptidase A</fullName>
    </submittedName>
</protein>
<dbReference type="InterPro" id="IPR050821">
    <property type="entry name" value="Cytosolic_carboxypeptidase"/>
</dbReference>
<evidence type="ECO:0000313" key="6">
    <source>
        <dbReference type="Proteomes" id="UP000006251"/>
    </source>
</evidence>
<feature type="chain" id="PRO_5003897973" evidence="3">
    <location>
        <begin position="43"/>
        <end position="414"/>
    </location>
</feature>
<keyword evidence="5" id="KW-0121">Carboxypeptidase</keyword>
<keyword evidence="6" id="KW-1185">Reference proteome</keyword>
<feature type="signal peptide" evidence="3">
    <location>
        <begin position="1"/>
        <end position="42"/>
    </location>
</feature>
<dbReference type="GO" id="GO:0008270">
    <property type="term" value="F:zinc ion binding"/>
    <property type="evidence" value="ECO:0007669"/>
    <property type="project" value="InterPro"/>
</dbReference>
<dbReference type="PROSITE" id="PS52035">
    <property type="entry name" value="PEPTIDASE_M14"/>
    <property type="match status" value="1"/>
</dbReference>
<comment type="cofactor">
    <cofactor evidence="1">
        <name>Zn(2+)</name>
        <dbReference type="ChEBI" id="CHEBI:29105"/>
    </cofactor>
</comment>
<dbReference type="SUPFAM" id="SSF53187">
    <property type="entry name" value="Zn-dependent exopeptidases"/>
    <property type="match status" value="1"/>
</dbReference>
<dbReference type="InterPro" id="IPR040626">
    <property type="entry name" value="Pepdidase_M14_N"/>
</dbReference>
<gene>
    <name evidence="5" type="ORF">GPAL_3060</name>
</gene>
<dbReference type="Gene3D" id="3.40.630.10">
    <property type="entry name" value="Zn peptidases"/>
    <property type="match status" value="1"/>
</dbReference>
<dbReference type="InterPro" id="IPR000834">
    <property type="entry name" value="Peptidase_M14"/>
</dbReference>
<dbReference type="Proteomes" id="UP000006251">
    <property type="component" value="Unassembled WGS sequence"/>
</dbReference>
<evidence type="ECO:0000313" key="5">
    <source>
        <dbReference type="EMBL" id="GAC29911.1"/>
    </source>
</evidence>
<feature type="domain" description="Peptidase M14" evidence="4">
    <location>
        <begin position="149"/>
        <end position="396"/>
    </location>
</feature>
<evidence type="ECO:0000256" key="3">
    <source>
        <dbReference type="SAM" id="SignalP"/>
    </source>
</evidence>
<dbReference type="GO" id="GO:0004181">
    <property type="term" value="F:metallocarboxypeptidase activity"/>
    <property type="evidence" value="ECO:0007669"/>
    <property type="project" value="InterPro"/>
</dbReference>
<dbReference type="Pfam" id="PF00246">
    <property type="entry name" value="Peptidase_M14"/>
    <property type="match status" value="1"/>
</dbReference>
<evidence type="ECO:0000256" key="2">
    <source>
        <dbReference type="PROSITE-ProRule" id="PRU01379"/>
    </source>
</evidence>
<proteinExistence type="inferred from homology"/>
<organism evidence="5 6">
    <name type="scientific">Brumicola pallidula DSM 14239 = ACAM 615</name>
    <dbReference type="NCBI Taxonomy" id="1121922"/>
    <lineage>
        <taxon>Bacteria</taxon>
        <taxon>Pseudomonadati</taxon>
        <taxon>Pseudomonadota</taxon>
        <taxon>Gammaproteobacteria</taxon>
        <taxon>Alteromonadales</taxon>
        <taxon>Alteromonadaceae</taxon>
        <taxon>Brumicola</taxon>
    </lineage>
</organism>
<dbReference type="PANTHER" id="PTHR12756:SF11">
    <property type="entry name" value="CYTOSOLIC CARBOXYPEPTIDASE 1"/>
    <property type="match status" value="1"/>
</dbReference>
<keyword evidence="5" id="KW-0645">Protease</keyword>
<dbReference type="EMBL" id="BAEQ01000050">
    <property type="protein sequence ID" value="GAC29911.1"/>
    <property type="molecule type" value="Genomic_DNA"/>
</dbReference>
<dbReference type="Pfam" id="PF18027">
    <property type="entry name" value="Pepdidase_M14_N"/>
    <property type="match status" value="1"/>
</dbReference>
<comment type="caution">
    <text evidence="5">The sequence shown here is derived from an EMBL/GenBank/DDBJ whole genome shotgun (WGS) entry which is preliminary data.</text>
</comment>
<accession>K6Z155</accession>
<dbReference type="OrthoDB" id="6221272at2"/>
<dbReference type="SMART" id="SM00631">
    <property type="entry name" value="Zn_pept"/>
    <property type="match status" value="1"/>
</dbReference>
<keyword evidence="3" id="KW-0732">Signal</keyword>
<keyword evidence="5" id="KW-0378">Hydrolase</keyword>